<sequence>MDVPERHIVPIDPESQKLLDSLFFTMTNNSQSHSSHSHLNLRLNQNRRENESEEEEDIQRSSTFQSHNNNSQNPPPATQPCNTSSNTASMESQTDDTNTQQNDRNRSNRAEQIERLMAQVEALRQQERSEVQENSTPTQQLFVDEDTLARIRAEAANKGTDLVKKKVSLPEIVPGFKASSLEIGESYNLIPRAFLFKINCGYAIAASVP</sequence>
<dbReference type="Proteomes" id="UP000664032">
    <property type="component" value="Unassembled WGS sequence"/>
</dbReference>
<reference evidence="1" key="1">
    <citation type="submission" date="2021-10" db="EMBL/GenBank/DDBJ databases">
        <title>Psilocybe cubensis genome.</title>
        <authorList>
            <person name="Mckernan K.J."/>
            <person name="Crawford S."/>
            <person name="Trippe A."/>
            <person name="Kane L.T."/>
            <person name="Mclaughlin S."/>
        </authorList>
    </citation>
    <scope>NUCLEOTIDE SEQUENCE</scope>
    <source>
        <strain evidence="1">MGC-MH-2018</strain>
    </source>
</reference>
<comment type="caution">
    <text evidence="1">The sequence shown here is derived from an EMBL/GenBank/DDBJ whole genome shotgun (WGS) entry which is preliminary data.</text>
</comment>
<protein>
    <submittedName>
        <fullName evidence="1">Uncharacterized protein</fullName>
    </submittedName>
</protein>
<keyword evidence="2" id="KW-1185">Reference proteome</keyword>
<organism evidence="1 2">
    <name type="scientific">Psilocybe cubensis</name>
    <name type="common">Psychedelic mushroom</name>
    <name type="synonym">Stropharia cubensis</name>
    <dbReference type="NCBI Taxonomy" id="181762"/>
    <lineage>
        <taxon>Eukaryota</taxon>
        <taxon>Fungi</taxon>
        <taxon>Dikarya</taxon>
        <taxon>Basidiomycota</taxon>
        <taxon>Agaricomycotina</taxon>
        <taxon>Agaricomycetes</taxon>
        <taxon>Agaricomycetidae</taxon>
        <taxon>Agaricales</taxon>
        <taxon>Agaricineae</taxon>
        <taxon>Strophariaceae</taxon>
        <taxon>Psilocybe</taxon>
    </lineage>
</organism>
<dbReference type="EMBL" id="JAFIQS020000012">
    <property type="protein sequence ID" value="KAH9474972.1"/>
    <property type="molecule type" value="Genomic_DNA"/>
</dbReference>
<gene>
    <name evidence="1" type="ORF">JR316_0012071</name>
</gene>
<accession>A0ACB8GHT4</accession>
<name>A0ACB8GHT4_PSICU</name>
<evidence type="ECO:0000313" key="1">
    <source>
        <dbReference type="EMBL" id="KAH9474972.1"/>
    </source>
</evidence>
<proteinExistence type="predicted"/>
<evidence type="ECO:0000313" key="2">
    <source>
        <dbReference type="Proteomes" id="UP000664032"/>
    </source>
</evidence>